<comment type="caution">
    <text evidence="7">The sequence shown here is derived from an EMBL/GenBank/DDBJ whole genome shotgun (WGS) entry which is preliminary data.</text>
</comment>
<evidence type="ECO:0000256" key="2">
    <source>
        <dbReference type="ARBA" id="ARBA00022692"/>
    </source>
</evidence>
<accession>M3VBK2</accession>
<dbReference type="Pfam" id="PF01061">
    <property type="entry name" value="ABC2_membrane"/>
    <property type="match status" value="1"/>
</dbReference>
<evidence type="ECO:0000256" key="3">
    <source>
        <dbReference type="ARBA" id="ARBA00022989"/>
    </source>
</evidence>
<name>M3VBK2_GORML</name>
<dbReference type="GO" id="GO:0140359">
    <property type="term" value="F:ABC-type transporter activity"/>
    <property type="evidence" value="ECO:0007669"/>
    <property type="project" value="InterPro"/>
</dbReference>
<feature type="transmembrane region" description="Helical" evidence="5">
    <location>
        <begin position="29"/>
        <end position="47"/>
    </location>
</feature>
<dbReference type="PANTHER" id="PTHR43229:SF2">
    <property type="entry name" value="NODULATION PROTEIN J"/>
    <property type="match status" value="1"/>
</dbReference>
<feature type="transmembrane region" description="Helical" evidence="5">
    <location>
        <begin position="231"/>
        <end position="249"/>
    </location>
</feature>
<keyword evidence="4 5" id="KW-0472">Membrane</keyword>
<dbReference type="AlphaFoldDB" id="M3VBK2"/>
<keyword evidence="3 5" id="KW-1133">Transmembrane helix</keyword>
<evidence type="ECO:0000313" key="7">
    <source>
        <dbReference type="EMBL" id="GAC80408.1"/>
    </source>
</evidence>
<dbReference type="OrthoDB" id="3214063at2"/>
<feature type="transmembrane region" description="Helical" evidence="5">
    <location>
        <begin position="59"/>
        <end position="83"/>
    </location>
</feature>
<organism evidence="7 8">
    <name type="scientific">Gordonia malaquae NBRC 108250</name>
    <dbReference type="NCBI Taxonomy" id="1223542"/>
    <lineage>
        <taxon>Bacteria</taxon>
        <taxon>Bacillati</taxon>
        <taxon>Actinomycetota</taxon>
        <taxon>Actinomycetes</taxon>
        <taxon>Mycobacteriales</taxon>
        <taxon>Gordoniaceae</taxon>
        <taxon>Gordonia</taxon>
    </lineage>
</organism>
<evidence type="ECO:0000256" key="5">
    <source>
        <dbReference type="SAM" id="Phobius"/>
    </source>
</evidence>
<protein>
    <submittedName>
        <fullName evidence="7">Putative ABC transporter permease protein</fullName>
    </submittedName>
</protein>
<dbReference type="Proteomes" id="UP000035009">
    <property type="component" value="Unassembled WGS sequence"/>
</dbReference>
<sequence>MTTADTFRRRPLYSLARAEFRQFLRNRTLVVMGVVFPVLLPLTIFLLSRSNGVTHDSVAATFDMFALYALVFVQFYTVLSMVTTRRGEGVLKRLRTGEAADWQILAAPNVPGVTVTAASSLVVAAVVYGSGAPAPANPLLIALGLAAGVPVFGLLALATSGFTKNAEAAQITSLPVMALAMIGMGNIRDALPDRAADIVGWTPYAAVSDLVRLGASDGTVSGTFADSARPVATLIIWTALAIGLVYKSFRWDDRG</sequence>
<dbReference type="InterPro" id="IPR051784">
    <property type="entry name" value="Nod_factor_ABC_transporter"/>
</dbReference>
<comment type="subcellular location">
    <subcellularLocation>
        <location evidence="1">Membrane</location>
        <topology evidence="1">Multi-pass membrane protein</topology>
    </subcellularLocation>
</comment>
<dbReference type="PANTHER" id="PTHR43229">
    <property type="entry name" value="NODULATION PROTEIN J"/>
    <property type="match status" value="1"/>
</dbReference>
<dbReference type="EMBL" id="BAOP01000017">
    <property type="protein sequence ID" value="GAC80408.1"/>
    <property type="molecule type" value="Genomic_DNA"/>
</dbReference>
<feature type="domain" description="ABC-2 type transporter transmembrane" evidence="6">
    <location>
        <begin position="13"/>
        <end position="185"/>
    </location>
</feature>
<feature type="transmembrane region" description="Helical" evidence="5">
    <location>
        <begin position="169"/>
        <end position="187"/>
    </location>
</feature>
<feature type="transmembrane region" description="Helical" evidence="5">
    <location>
        <begin position="104"/>
        <end position="127"/>
    </location>
</feature>
<evidence type="ECO:0000256" key="1">
    <source>
        <dbReference type="ARBA" id="ARBA00004141"/>
    </source>
</evidence>
<dbReference type="GO" id="GO:0016020">
    <property type="term" value="C:membrane"/>
    <property type="evidence" value="ECO:0007669"/>
    <property type="project" value="UniProtKB-SubCell"/>
</dbReference>
<reference evidence="7 8" key="1">
    <citation type="submission" date="2013-02" db="EMBL/GenBank/DDBJ databases">
        <title>Whole genome shotgun sequence of Gordonia malaquae NBRC 108250.</title>
        <authorList>
            <person name="Yoshida I."/>
            <person name="Hosoyama A."/>
            <person name="Tsuchikane K."/>
            <person name="Ando Y."/>
            <person name="Baba S."/>
            <person name="Ohji S."/>
            <person name="Hamada M."/>
            <person name="Tamura T."/>
            <person name="Yamazoe A."/>
            <person name="Yamazaki S."/>
            <person name="Fujita N."/>
        </authorList>
    </citation>
    <scope>NUCLEOTIDE SEQUENCE [LARGE SCALE GENOMIC DNA]</scope>
    <source>
        <strain evidence="7 8">NBRC 108250</strain>
    </source>
</reference>
<dbReference type="eggNOG" id="COG0842">
    <property type="taxonomic scope" value="Bacteria"/>
</dbReference>
<evidence type="ECO:0000313" key="8">
    <source>
        <dbReference type="Proteomes" id="UP000035009"/>
    </source>
</evidence>
<proteinExistence type="predicted"/>
<keyword evidence="2 5" id="KW-0812">Transmembrane</keyword>
<gene>
    <name evidence="7" type="ORF">GM1_017_00670</name>
</gene>
<dbReference type="STRING" id="410332.SAMN04488550_0231"/>
<evidence type="ECO:0000256" key="4">
    <source>
        <dbReference type="ARBA" id="ARBA00023136"/>
    </source>
</evidence>
<feature type="transmembrane region" description="Helical" evidence="5">
    <location>
        <begin position="139"/>
        <end position="157"/>
    </location>
</feature>
<dbReference type="RefSeq" id="WP_008379409.1">
    <property type="nucleotide sequence ID" value="NZ_BAOP01000017.1"/>
</dbReference>
<keyword evidence="8" id="KW-1185">Reference proteome</keyword>
<evidence type="ECO:0000259" key="6">
    <source>
        <dbReference type="Pfam" id="PF01061"/>
    </source>
</evidence>
<dbReference type="InterPro" id="IPR013525">
    <property type="entry name" value="ABC2_TM"/>
</dbReference>